<evidence type="ECO:0000256" key="8">
    <source>
        <dbReference type="ARBA" id="ARBA00023273"/>
    </source>
</evidence>
<feature type="disulfide bond" evidence="10">
    <location>
        <begin position="1404"/>
        <end position="1421"/>
    </location>
</feature>
<evidence type="ECO:0000256" key="10">
    <source>
        <dbReference type="PROSITE-ProRule" id="PRU00460"/>
    </source>
</evidence>
<dbReference type="PANTHER" id="PTHR10574:SF440">
    <property type="entry name" value="LAMININ EGF-LIKE DOMAIN-CONTAINING PROTEIN"/>
    <property type="match status" value="1"/>
</dbReference>
<keyword evidence="3" id="KW-0964">Secreted</keyword>
<comment type="caution">
    <text evidence="16">The sequence shown here is derived from an EMBL/GenBank/DDBJ whole genome shotgun (WGS) entry which is preliminary data.</text>
</comment>
<keyword evidence="6 10" id="KW-1015">Disulfide bond</keyword>
<feature type="signal peptide" evidence="13">
    <location>
        <begin position="1"/>
        <end position="32"/>
    </location>
</feature>
<reference evidence="16" key="1">
    <citation type="journal article" date="2023" name="Mol. Biol. Evol.">
        <title>Third-Generation Sequencing Reveals the Adaptive Role of the Epigenome in Three Deep-Sea Polychaetes.</title>
        <authorList>
            <person name="Perez M."/>
            <person name="Aroh O."/>
            <person name="Sun Y."/>
            <person name="Lan Y."/>
            <person name="Juniper S.K."/>
            <person name="Young C.R."/>
            <person name="Angers B."/>
            <person name="Qian P.Y."/>
        </authorList>
    </citation>
    <scope>NUCLEOTIDE SEQUENCE</scope>
    <source>
        <strain evidence="16">P08H-3</strain>
    </source>
</reference>
<evidence type="ECO:0000256" key="13">
    <source>
        <dbReference type="SAM" id="SignalP"/>
    </source>
</evidence>
<keyword evidence="17" id="KW-1185">Reference proteome</keyword>
<organism evidence="16 17">
    <name type="scientific">Paralvinella palmiformis</name>
    <dbReference type="NCBI Taxonomy" id="53620"/>
    <lineage>
        <taxon>Eukaryota</taxon>
        <taxon>Metazoa</taxon>
        <taxon>Spiralia</taxon>
        <taxon>Lophotrochozoa</taxon>
        <taxon>Annelida</taxon>
        <taxon>Polychaeta</taxon>
        <taxon>Sedentaria</taxon>
        <taxon>Canalipalpata</taxon>
        <taxon>Terebellida</taxon>
        <taxon>Terebelliformia</taxon>
        <taxon>Alvinellidae</taxon>
        <taxon>Paralvinella</taxon>
    </lineage>
</organism>
<feature type="compositionally biased region" description="Basic and acidic residues" evidence="12">
    <location>
        <begin position="1022"/>
        <end position="1036"/>
    </location>
</feature>
<dbReference type="Pfam" id="PF00053">
    <property type="entry name" value="EGF_laminin"/>
    <property type="match status" value="8"/>
</dbReference>
<dbReference type="PROSITE" id="PS50027">
    <property type="entry name" value="EGF_LAM_2"/>
    <property type="match status" value="6"/>
</dbReference>
<dbReference type="SMART" id="SM00136">
    <property type="entry name" value="LamNT"/>
    <property type="match status" value="1"/>
</dbReference>
<evidence type="ECO:0000256" key="2">
    <source>
        <dbReference type="ARBA" id="ARBA00004613"/>
    </source>
</evidence>
<dbReference type="GO" id="GO:0005576">
    <property type="term" value="C:extracellular region"/>
    <property type="evidence" value="ECO:0007669"/>
    <property type="project" value="UniProtKB-SubCell"/>
</dbReference>
<keyword evidence="8" id="KW-0966">Cell projection</keyword>
<feature type="domain" description="Laminin EGF-like" evidence="14">
    <location>
        <begin position="1355"/>
        <end position="1401"/>
    </location>
</feature>
<evidence type="ECO:0000256" key="1">
    <source>
        <dbReference type="ARBA" id="ARBA00004316"/>
    </source>
</evidence>
<feature type="domain" description="Laminin N-terminal" evidence="15">
    <location>
        <begin position="51"/>
        <end position="305"/>
    </location>
</feature>
<keyword evidence="11" id="KW-0175">Coiled coil</keyword>
<feature type="disulfide bond" evidence="10">
    <location>
        <begin position="1402"/>
        <end position="1414"/>
    </location>
</feature>
<dbReference type="Pfam" id="PF00052">
    <property type="entry name" value="Laminin_B"/>
    <property type="match status" value="1"/>
</dbReference>
<feature type="disulfide bond" evidence="10">
    <location>
        <begin position="520"/>
        <end position="532"/>
    </location>
</feature>
<feature type="region of interest" description="Disordered" evidence="12">
    <location>
        <begin position="935"/>
        <end position="1000"/>
    </location>
</feature>
<name>A0AAD9MS85_9ANNE</name>
<feature type="disulfide bond" evidence="10">
    <location>
        <begin position="522"/>
        <end position="539"/>
    </location>
</feature>
<dbReference type="Gene3D" id="2.60.120.260">
    <property type="entry name" value="Galactose-binding domain-like"/>
    <property type="match status" value="1"/>
</dbReference>
<dbReference type="GO" id="GO:0042995">
    <property type="term" value="C:cell projection"/>
    <property type="evidence" value="ECO:0007669"/>
    <property type="project" value="UniProtKB-SubCell"/>
</dbReference>
<feature type="coiled-coil region" evidence="11">
    <location>
        <begin position="2088"/>
        <end position="2115"/>
    </location>
</feature>
<dbReference type="FunFam" id="2.10.25.10:FF:000011">
    <property type="entry name" value="Cadherin EGF LAG seven-pass G-type receptor"/>
    <property type="match status" value="1"/>
</dbReference>
<dbReference type="FunFam" id="2.10.25.10:FF:000224">
    <property type="entry name" value="Usherin"/>
    <property type="match status" value="2"/>
</dbReference>
<feature type="disulfide bond" evidence="10">
    <location>
        <begin position="489"/>
        <end position="498"/>
    </location>
</feature>
<evidence type="ECO:0000256" key="11">
    <source>
        <dbReference type="SAM" id="Coils"/>
    </source>
</evidence>
<feature type="compositionally biased region" description="Basic and acidic residues" evidence="12">
    <location>
        <begin position="1266"/>
        <end position="1281"/>
    </location>
</feature>
<dbReference type="GO" id="GO:0009887">
    <property type="term" value="P:animal organ morphogenesis"/>
    <property type="evidence" value="ECO:0007669"/>
    <property type="project" value="TreeGrafter"/>
</dbReference>
<evidence type="ECO:0000313" key="17">
    <source>
        <dbReference type="Proteomes" id="UP001208570"/>
    </source>
</evidence>
<dbReference type="EMBL" id="JAODUP010000834">
    <property type="protein sequence ID" value="KAK2143515.1"/>
    <property type="molecule type" value="Genomic_DNA"/>
</dbReference>
<feature type="disulfide bond" evidence="10">
    <location>
        <begin position="1375"/>
        <end position="1384"/>
    </location>
</feature>
<sequence length="2336" mass="257145">MEMTVTIWRTNVDNIKWLFVITLLCLTKVCHGQPQLFSNNCEQITSNGVKEYFICAEDPISLTSARYRYNLTVDPESYTCGATSQQYCTLELPPVCDLCDQSQPDKSHDPELMVDMKNNQSNTDTWWQSITWAMTWRKPLSVNITLSFDHVYELQNVIKIRFKSGRPQKMTLLKSVDFGQTWTPLQYYQKNCDDRYAAGVPDNVTASDPKAVICTSRYSEDAPYVNGVVEFDVTNDRFRLYLGDNLANYAALYQVFNSTNLGEFLSFTDLRLQLVEPSTAGKSERDPVSLISFYYAISSITIQASCSQQLNGGTKCNCEHNTDGDNCERCLPLYNNKPWKPGFYTPYPRGTANPCEKCECYDHAESCTYSSEFNIGVCDDCMHNTTGVRCEKCREGFFPNSSLPLNDINRCTACDCEPIGVVAGMMGCEPTTGQCACKSDDIEGRRCDLCKDGKYGLLLNGTCLDCTCDPYGTMGFNTACDKTTGQCLCKPNVGQRACDQCKDGYYSFPKGRMTGDCIDCQCDPGGSVNLVCDKVTGQCPCRSGISGLRCDQPIIGTYSPDLDYFRVQPRGGMCSLDTDLLTADNLFTGRIFSLCQGSDTVSFQETDGTHKQPQVVWSYLPALRYSLNSSKPWPSVSLTITILGNSGIDVTGFQFAAPEETIASNCNPDGLLSTLKTISMTNLNPVSDPDRINDTLLIDSIVFVPDHNKSTAFIEAESDLRRDQLVCEQRLIALSSRQAALEDPVCAKFAYATTLQMASGALPCQCDSLGTIPGTTCEANGGQCHCKPGVYGRQCDICAPGFYNKTIQGCTRDPLFFPPEETTEAGSVNYGLVAVITVMIVIIVVIALVLCFVRRYRKAVVKCLSGKKPTVAYIDTQGISSDSKAPIVDKDSRPVGYGSDLRLEHGERTKMVNGKLVFDARLDVPDLIRREADLEEESERYHAGPVGGMKTRLLPETNDHKTKSANGRRRKEVLDVKNPVFDDELESGGVRQTGPDQSSDVVNAFYDKLKKISDNIGVDGNQKNRNDEETDRKNNDTNKNGKLGKTPLDKTRIGDNKLSTENQQPPSRTTEIIEPKGESEKGGEINPGPVSDDDSAPQIKTNHPAMAPVSGPRHDRRLPNTTLATTGRTLTNPSCDPNAKREASTRPRLSRDDKASLIERKSLFSRSSTDHDGGHSGGGAPKADNSITGSRPRNKLSKTDSTISGYKPRPKPRKVNQRGPDTPVRSSQHDPRTKPRLRADGPRKKKISEHDKQKESDKQRHPRPLRITDGRSSKLDPDKVAIVDPDQFGNDDDFDSSLNGSRNLVCDYNNGQCPCRTNVATYSEQNVLGIDNDLQCRSCIVNYYGHGTGNGCLPCGCDVRGTNSSQCNDTGQCECKPTVGGAKCDVCQDGYYQFTPDGCSLCNCSEAGSRGVQCDTNTGQCTCKQNVNGLKCDSCVVGSFNLDMSNPEGCQRCFCYTHGIECQSAPGYSARILLALETEIQTWTMIDPFGSSVTSHYSAPDRFLGNKLTSYGTNITFKARTRGGEFVDFSAENSVILKGNGELIKYNSTEAMPALSEPRQFNVSLRERYWFYDDITSPDYLQFYRLSCEKCAQGYKRPTVNASSYETCISCDCNQRTYTDPPVCDEDTGVCLNCKNGTNGTQCETCSAFVQDCTVCTDTQCGQCIDGYWGMDNDGCKPCECHSMGATSSSCDKVTGQCLCRPNVGERQCDQCIDNFFQMTISGCQGKHILYDARLGVECDSCYNLVKADVDQLRAIRDNVTQLISDLQASDDTAQLGPFGPRLIDTQSDMQWLLLYLSEAEAVQTDTLSEVNRLNTTLSQFHETLYDLDRKLATVNNNVTVGASNTTLGTNITDKIHVVMVEANMILNDKTGNTTRQIEQLLASIQKVQRAMAGVSNDAIGDVLRVSGMVNSIKSGSTNAKSVADKAYLTAQAAQNAHKQTTSGISTLEQFVLQINRLKEDTASEAVYVLGNASLRLNTANMALTNATNMTPIPTDVNSLVNKAAMLKNEGQGLKTQGDKATADAADTVSTVNAATVRTNDLLGQVNNINGQSGLLQMRLDSATLQVANAKLLANRSFEDAGKMLNIMQDFNNQVQAVEVQANEALEKVQEIQKLGEQSINDGRLLQDQLVTPLERTEVALTRATVASDISGINTGLFEDVYKSAQSLNNYSKSVLNNVSAYPSIVSRLNSTVVTPIDQTCTKSEQDINELQCRRSSACERDPSLGTFVSRICHSNKKAGYKMRSVELQSTPVKRDLGVFVDEALKFRDHVSYAVNKASRLLGLIRTAFSCIDEFTLPRLFMTLVRLHLEYGNIICHPRYRIDKIQIEKFRRERLS</sequence>
<gene>
    <name evidence="16" type="ORF">LSH36_834g00055</name>
</gene>
<keyword evidence="9 10" id="KW-0424">Laminin EGF-like domain</keyword>
<evidence type="ECO:0000259" key="15">
    <source>
        <dbReference type="PROSITE" id="PS51117"/>
    </source>
</evidence>
<dbReference type="Pfam" id="PF24973">
    <property type="entry name" value="EGF_LMN_ATRN"/>
    <property type="match status" value="1"/>
</dbReference>
<dbReference type="FunFam" id="2.10.25.10:FF:000090">
    <property type="entry name" value="laminin subunit alpha"/>
    <property type="match status" value="2"/>
</dbReference>
<dbReference type="Pfam" id="PF00055">
    <property type="entry name" value="Laminin_N"/>
    <property type="match status" value="1"/>
</dbReference>
<dbReference type="GO" id="GO:0009888">
    <property type="term" value="P:tissue development"/>
    <property type="evidence" value="ECO:0007669"/>
    <property type="project" value="TreeGrafter"/>
</dbReference>
<feature type="disulfide bond" evidence="10">
    <location>
        <begin position="1355"/>
        <end position="1367"/>
    </location>
</feature>
<keyword evidence="4 13" id="KW-0732">Signal</keyword>
<dbReference type="InterPro" id="IPR056863">
    <property type="entry name" value="LMN_ATRN_NET-like_EGF"/>
</dbReference>
<feature type="domain" description="Laminin EGF-like" evidence="14">
    <location>
        <begin position="466"/>
        <end position="519"/>
    </location>
</feature>
<evidence type="ECO:0000313" key="16">
    <source>
        <dbReference type="EMBL" id="KAK2143515.1"/>
    </source>
</evidence>
<feature type="domain" description="Laminin EGF-like" evidence="14">
    <location>
        <begin position="764"/>
        <end position="812"/>
    </location>
</feature>
<dbReference type="Proteomes" id="UP001208570">
    <property type="component" value="Unassembled WGS sequence"/>
</dbReference>
<evidence type="ECO:0000259" key="14">
    <source>
        <dbReference type="PROSITE" id="PS50027"/>
    </source>
</evidence>
<feature type="region of interest" description="Disordered" evidence="12">
    <location>
        <begin position="1015"/>
        <end position="1293"/>
    </location>
</feature>
<feature type="disulfide bond" evidence="10">
    <location>
        <begin position="1679"/>
        <end position="1691"/>
    </location>
</feature>
<evidence type="ECO:0000256" key="7">
    <source>
        <dbReference type="ARBA" id="ARBA00023180"/>
    </source>
</evidence>
<dbReference type="InterPro" id="IPR050440">
    <property type="entry name" value="Laminin/Netrin_ECM"/>
</dbReference>
<dbReference type="PROSITE" id="PS51117">
    <property type="entry name" value="LAMININ_NTER"/>
    <property type="match status" value="1"/>
</dbReference>
<proteinExistence type="predicted"/>
<dbReference type="InterPro" id="IPR000034">
    <property type="entry name" value="Laminin_IV"/>
</dbReference>
<dbReference type="PRINTS" id="PR00011">
    <property type="entry name" value="EGFLAMININ"/>
</dbReference>
<feature type="compositionally biased region" description="Polar residues" evidence="12">
    <location>
        <begin position="1057"/>
        <end position="1070"/>
    </location>
</feature>
<accession>A0AAD9MS85</accession>
<feature type="chain" id="PRO_5042168558" evidence="13">
    <location>
        <begin position="33"/>
        <end position="2336"/>
    </location>
</feature>
<evidence type="ECO:0000256" key="12">
    <source>
        <dbReference type="SAM" id="MobiDB-lite"/>
    </source>
</evidence>
<dbReference type="SUPFAM" id="SSF57196">
    <property type="entry name" value="EGF/Laminin"/>
    <property type="match status" value="8"/>
</dbReference>
<feature type="domain" description="Laminin EGF-like" evidence="14">
    <location>
        <begin position="520"/>
        <end position="576"/>
    </location>
</feature>
<evidence type="ECO:0000256" key="5">
    <source>
        <dbReference type="ARBA" id="ARBA00022737"/>
    </source>
</evidence>
<feature type="compositionally biased region" description="Basic and acidic residues" evidence="12">
    <location>
        <begin position="1227"/>
        <end position="1259"/>
    </location>
</feature>
<comment type="subcellular location">
    <subcellularLocation>
        <location evidence="1">Cell projection</location>
    </subcellularLocation>
    <subcellularLocation>
        <location evidence="2">Secreted</location>
    </subcellularLocation>
</comment>
<comment type="caution">
    <text evidence="10">Lacks conserved residue(s) required for the propagation of feature annotation.</text>
</comment>
<feature type="disulfide bond" evidence="10">
    <location>
        <begin position="1681"/>
        <end position="1698"/>
    </location>
</feature>
<dbReference type="InterPro" id="IPR002049">
    <property type="entry name" value="LE_dom"/>
</dbReference>
<dbReference type="SMART" id="SM00180">
    <property type="entry name" value="EGF_Lam"/>
    <property type="match status" value="10"/>
</dbReference>
<feature type="disulfide bond" evidence="10">
    <location>
        <begin position="1700"/>
        <end position="1709"/>
    </location>
</feature>
<feature type="domain" description="Laminin EGF-like" evidence="14">
    <location>
        <begin position="1402"/>
        <end position="1452"/>
    </location>
</feature>
<dbReference type="PROSITE" id="PS01248">
    <property type="entry name" value="EGF_LAM_1"/>
    <property type="match status" value="2"/>
</dbReference>
<feature type="disulfide bond" evidence="10">
    <location>
        <begin position="1423"/>
        <end position="1432"/>
    </location>
</feature>
<dbReference type="PANTHER" id="PTHR10574">
    <property type="entry name" value="NETRIN/LAMININ-RELATED"/>
    <property type="match status" value="1"/>
</dbReference>
<feature type="disulfide bond" evidence="10">
    <location>
        <begin position="541"/>
        <end position="550"/>
    </location>
</feature>
<evidence type="ECO:0000256" key="6">
    <source>
        <dbReference type="ARBA" id="ARBA00023157"/>
    </source>
</evidence>
<evidence type="ECO:0000256" key="4">
    <source>
        <dbReference type="ARBA" id="ARBA00022729"/>
    </source>
</evidence>
<evidence type="ECO:0000256" key="9">
    <source>
        <dbReference type="ARBA" id="ARBA00023292"/>
    </source>
</evidence>
<keyword evidence="7" id="KW-0325">Glycoprotein</keyword>
<feature type="domain" description="Laminin EGF-like" evidence="14">
    <location>
        <begin position="1679"/>
        <end position="1726"/>
    </location>
</feature>
<feature type="compositionally biased region" description="Basic and acidic residues" evidence="12">
    <location>
        <begin position="1138"/>
        <end position="1174"/>
    </location>
</feature>
<feature type="compositionally biased region" description="Low complexity" evidence="12">
    <location>
        <begin position="1119"/>
        <end position="1131"/>
    </location>
</feature>
<dbReference type="FunFam" id="2.10.25.10:FF:000775">
    <property type="entry name" value="Predicted protein"/>
    <property type="match status" value="2"/>
</dbReference>
<dbReference type="Gene3D" id="2.10.25.10">
    <property type="entry name" value="Laminin"/>
    <property type="match status" value="11"/>
</dbReference>
<keyword evidence="5" id="KW-0677">Repeat</keyword>
<dbReference type="InterPro" id="IPR008211">
    <property type="entry name" value="Laminin_N"/>
</dbReference>
<feature type="disulfide bond" evidence="10">
    <location>
        <begin position="786"/>
        <end position="795"/>
    </location>
</feature>
<feature type="compositionally biased region" description="Basic and acidic residues" evidence="12">
    <location>
        <begin position="1071"/>
        <end position="1083"/>
    </location>
</feature>
<evidence type="ECO:0000256" key="3">
    <source>
        <dbReference type="ARBA" id="ARBA00022525"/>
    </source>
</evidence>
<protein>
    <submittedName>
        <fullName evidence="16">Uncharacterized protein</fullName>
    </submittedName>
</protein>
<dbReference type="CDD" id="cd00055">
    <property type="entry name" value="EGF_Lam"/>
    <property type="match status" value="11"/>
</dbReference>